<dbReference type="STRING" id="106549.A0A540MT52"/>
<dbReference type="AlphaFoldDB" id="A0A540MT52"/>
<sequence>MAKHLPDWKQGLLLLEDHPCTGRPLDTALEVQQEASEIMEAVVSISNTETELEPVEQKSVVQETSLIAGCTLGAAFKVLFDVLRNVKEKTTLFKPLLEDIKSMLDSLEPLIEEIGKYKKVLDRPKEELQHFENQMKNGAALVQKCAKFSPWKGYKKYRHSKELLDLDKSLQRL</sequence>
<dbReference type="Proteomes" id="UP000315295">
    <property type="component" value="Unassembled WGS sequence"/>
</dbReference>
<evidence type="ECO:0000313" key="2">
    <source>
        <dbReference type="EMBL" id="TQE01985.1"/>
    </source>
</evidence>
<evidence type="ECO:0000259" key="1">
    <source>
        <dbReference type="PROSITE" id="PS51153"/>
    </source>
</evidence>
<dbReference type="PROSITE" id="PS51153">
    <property type="entry name" value="RPW8"/>
    <property type="match status" value="1"/>
</dbReference>
<comment type="caution">
    <text evidence="2">The sequence shown here is derived from an EMBL/GenBank/DDBJ whole genome shotgun (WGS) entry which is preliminary data.</text>
</comment>
<organism evidence="2 3">
    <name type="scientific">Malus baccata</name>
    <name type="common">Siberian crab apple</name>
    <name type="synonym">Pyrus baccata</name>
    <dbReference type="NCBI Taxonomy" id="106549"/>
    <lineage>
        <taxon>Eukaryota</taxon>
        <taxon>Viridiplantae</taxon>
        <taxon>Streptophyta</taxon>
        <taxon>Embryophyta</taxon>
        <taxon>Tracheophyta</taxon>
        <taxon>Spermatophyta</taxon>
        <taxon>Magnoliopsida</taxon>
        <taxon>eudicotyledons</taxon>
        <taxon>Gunneridae</taxon>
        <taxon>Pentapetalae</taxon>
        <taxon>rosids</taxon>
        <taxon>fabids</taxon>
        <taxon>Rosales</taxon>
        <taxon>Rosaceae</taxon>
        <taxon>Amygdaloideae</taxon>
        <taxon>Maleae</taxon>
        <taxon>Malus</taxon>
    </lineage>
</organism>
<feature type="domain" description="RPW8" evidence="1">
    <location>
        <begin position="61"/>
        <end position="173"/>
    </location>
</feature>
<dbReference type="InterPro" id="IPR008808">
    <property type="entry name" value="Powdery_mildew-R_dom"/>
</dbReference>
<dbReference type="EMBL" id="VIEB01000185">
    <property type="protein sequence ID" value="TQE01985.1"/>
    <property type="molecule type" value="Genomic_DNA"/>
</dbReference>
<dbReference type="Pfam" id="PF05659">
    <property type="entry name" value="RPW8"/>
    <property type="match status" value="1"/>
</dbReference>
<keyword evidence="3" id="KW-1185">Reference proteome</keyword>
<gene>
    <name evidence="2" type="ORF">C1H46_012419</name>
</gene>
<reference evidence="2 3" key="1">
    <citation type="journal article" date="2019" name="G3 (Bethesda)">
        <title>Sequencing of a Wild Apple (Malus baccata) Genome Unravels the Differences Between Cultivated and Wild Apple Species Regarding Disease Resistance and Cold Tolerance.</title>
        <authorList>
            <person name="Chen X."/>
        </authorList>
    </citation>
    <scope>NUCLEOTIDE SEQUENCE [LARGE SCALE GENOMIC DNA]</scope>
    <source>
        <strain evidence="3">cv. Shandingzi</strain>
        <tissue evidence="2">Leaves</tissue>
    </source>
</reference>
<name>A0A540MT52_MALBA</name>
<evidence type="ECO:0000313" key="3">
    <source>
        <dbReference type="Proteomes" id="UP000315295"/>
    </source>
</evidence>
<proteinExistence type="predicted"/>
<protein>
    <recommendedName>
        <fullName evidence="1">RPW8 domain-containing protein</fullName>
    </recommendedName>
</protein>
<accession>A0A540MT52</accession>